<dbReference type="EMBL" id="LAZR01064535">
    <property type="protein sequence ID" value="KKK57339.1"/>
    <property type="molecule type" value="Genomic_DNA"/>
</dbReference>
<proteinExistence type="predicted"/>
<feature type="compositionally biased region" description="Basic and acidic residues" evidence="1">
    <location>
        <begin position="15"/>
        <end position="49"/>
    </location>
</feature>
<feature type="region of interest" description="Disordered" evidence="1">
    <location>
        <begin position="1"/>
        <end position="49"/>
    </location>
</feature>
<evidence type="ECO:0000313" key="2">
    <source>
        <dbReference type="EMBL" id="KKK57339.1"/>
    </source>
</evidence>
<dbReference type="AlphaFoldDB" id="A0A0F8YTA4"/>
<reference evidence="2" key="1">
    <citation type="journal article" date="2015" name="Nature">
        <title>Complex archaea that bridge the gap between prokaryotes and eukaryotes.</title>
        <authorList>
            <person name="Spang A."/>
            <person name="Saw J.H."/>
            <person name="Jorgensen S.L."/>
            <person name="Zaremba-Niedzwiedzka K."/>
            <person name="Martijn J."/>
            <person name="Lind A.E."/>
            <person name="van Eijk R."/>
            <person name="Schleper C."/>
            <person name="Guy L."/>
            <person name="Ettema T.J."/>
        </authorList>
    </citation>
    <scope>NUCLEOTIDE SEQUENCE</scope>
</reference>
<sequence>MGKINTGSSGGFGSRAEKEAHDRDMERRGYGTEDNRTDKGKEQEEAEKE</sequence>
<protein>
    <submittedName>
        <fullName evidence="2">Uncharacterized protein</fullName>
    </submittedName>
</protein>
<name>A0A0F8YTA4_9ZZZZ</name>
<gene>
    <name evidence="2" type="ORF">LCGC14_3055480</name>
</gene>
<organism evidence="2">
    <name type="scientific">marine sediment metagenome</name>
    <dbReference type="NCBI Taxonomy" id="412755"/>
    <lineage>
        <taxon>unclassified sequences</taxon>
        <taxon>metagenomes</taxon>
        <taxon>ecological metagenomes</taxon>
    </lineage>
</organism>
<accession>A0A0F8YTA4</accession>
<evidence type="ECO:0000256" key="1">
    <source>
        <dbReference type="SAM" id="MobiDB-lite"/>
    </source>
</evidence>
<comment type="caution">
    <text evidence="2">The sequence shown here is derived from an EMBL/GenBank/DDBJ whole genome shotgun (WGS) entry which is preliminary data.</text>
</comment>